<feature type="transmembrane region" description="Helical" evidence="1">
    <location>
        <begin position="704"/>
        <end position="721"/>
    </location>
</feature>
<dbReference type="PATRIC" id="fig|1838286.3.peg.2032"/>
<evidence type="ECO:0000313" key="2">
    <source>
        <dbReference type="EMBL" id="AOS44948.1"/>
    </source>
</evidence>
<sequence length="1001" mass="107549">MTPALRNRLWLAAALTLTAAKLWLSRGPGVYAIGSAGHDDRLFLELARHLVAGEWLGPYHELTLAKGPFYPLFIAASFLIGLPLFLAQHAFYAAACGAFVRALRPAVTAAGARFAIFALLLWNPMTFDGPSMGRVLRQHVYGPLALLILAGLIALYLRRSEPSRHQRPWAILTGLAAAAFYLTREEVVWLAPSVLLLAAAYVAGCARLDRIALRRAAGGLGTAILAAALPVLAVCTLNRTHYGWFGTSEFHATEFKAAYGAMLRVHVGPERPFVPVSREAREAMAAISPAFAELQHQFDAGLAAGWAGSSSFLTGLPAEEGQIGGGWMIWAVREATAKAGHAASAADALAFYDRLARELNAAADSGRLPAGPPRHGFVPPWRDAQTPAFVRATRDFADFVIRFSRFGARPPPSTGSAEELQLFRDLTRERLSPPAGELDVVGAKRYLLNVAKTDTLHAIGKALRPVLTGLFWLAQLGALVRLGWLVLHRRWTFPFTVAAAAWGAVAASVLMHAMIEASSFPVHTISSFAPVYPLVLVFISAMAWEAASLWSGRGAPAAPAAIPPAGAPEPESESRATRALPWLAGLAALAPFLIWHREFRELFWFGDDFFLLDQLAQMGLWQWTTLVFAENFVPLFKVLWGGAALGFGGSYAAMLWLLWLTHAANTVVLGRLLQRAGFPLLATAPTLLVFALTPANLETLGWSVQWSAVLATSFLLLACVWHERHRTDTAMFAWRRHLPLFLLAAASACSFSRGVLTGAVLSLGLLLPALLSGQIRRLLPALPGALFCLLPAIAVALVIKLNSSGNHQQLAGHWGDILEFGATYFLLNPGHALTGGSSLHPAVLLLLAAGKLAVLAGALGLARGRMLHLLLLLLAYDLGNAVLVGIGRHHTGFLAALSSRYQYSSLLATLPFAGLLLAAGLAQLPGLRLRQGLAAVLLLLIAGLCLRGWPSALADFTGWRGTELRQLIAAPATSDPAARVPALEFMHIERAKALQRAYHLH</sequence>
<evidence type="ECO:0000256" key="1">
    <source>
        <dbReference type="SAM" id="Phobius"/>
    </source>
</evidence>
<feature type="transmembrane region" description="Helical" evidence="1">
    <location>
        <begin position="741"/>
        <end position="766"/>
    </location>
</feature>
<dbReference type="Proteomes" id="UP000095228">
    <property type="component" value="Chromosome"/>
</dbReference>
<organism evidence="2 3">
    <name type="scientific">Lacunisphaera limnophila</name>
    <dbReference type="NCBI Taxonomy" id="1838286"/>
    <lineage>
        <taxon>Bacteria</taxon>
        <taxon>Pseudomonadati</taxon>
        <taxon>Verrucomicrobiota</taxon>
        <taxon>Opitutia</taxon>
        <taxon>Opitutales</taxon>
        <taxon>Opitutaceae</taxon>
        <taxon>Lacunisphaera</taxon>
    </lineage>
</organism>
<feature type="transmembrane region" description="Helical" evidence="1">
    <location>
        <begin position="140"/>
        <end position="157"/>
    </location>
</feature>
<dbReference type="EMBL" id="CP016094">
    <property type="protein sequence ID" value="AOS44948.1"/>
    <property type="molecule type" value="Genomic_DNA"/>
</dbReference>
<feature type="transmembrane region" description="Helical" evidence="1">
    <location>
        <begin position="839"/>
        <end position="862"/>
    </location>
</feature>
<dbReference type="RefSeq" id="WP_069962149.1">
    <property type="nucleotide sequence ID" value="NZ_CP016094.1"/>
</dbReference>
<dbReference type="STRING" id="1838286.Verru16b_02017"/>
<feature type="transmembrane region" description="Helical" evidence="1">
    <location>
        <begin position="810"/>
        <end position="827"/>
    </location>
</feature>
<keyword evidence="1" id="KW-0472">Membrane</keyword>
<feature type="transmembrane region" description="Helical" evidence="1">
    <location>
        <begin position="869"/>
        <end position="889"/>
    </location>
</feature>
<feature type="transmembrane region" description="Helical" evidence="1">
    <location>
        <begin position="466"/>
        <end position="487"/>
    </location>
</feature>
<feature type="transmembrane region" description="Helical" evidence="1">
    <location>
        <begin position="901"/>
        <end position="921"/>
    </location>
</feature>
<feature type="transmembrane region" description="Helical" evidence="1">
    <location>
        <begin position="778"/>
        <end position="798"/>
    </location>
</feature>
<protein>
    <submittedName>
        <fullName evidence="2">Uncharacterized protein</fullName>
    </submittedName>
</protein>
<feature type="transmembrane region" description="Helical" evidence="1">
    <location>
        <begin position="672"/>
        <end position="692"/>
    </location>
</feature>
<dbReference type="AlphaFoldDB" id="A0A1D8AVM1"/>
<evidence type="ECO:0000313" key="3">
    <source>
        <dbReference type="Proteomes" id="UP000095228"/>
    </source>
</evidence>
<feature type="transmembrane region" description="Helical" evidence="1">
    <location>
        <begin position="638"/>
        <end position="660"/>
    </location>
</feature>
<feature type="transmembrane region" description="Helical" evidence="1">
    <location>
        <begin position="69"/>
        <end position="94"/>
    </location>
</feature>
<feature type="transmembrane region" description="Helical" evidence="1">
    <location>
        <begin position="933"/>
        <end position="950"/>
    </location>
</feature>
<proteinExistence type="predicted"/>
<dbReference type="KEGG" id="obg:Verru16b_02017"/>
<name>A0A1D8AVM1_9BACT</name>
<accession>A0A1D8AVM1</accession>
<feature type="transmembrane region" description="Helical" evidence="1">
    <location>
        <begin position="525"/>
        <end position="544"/>
    </location>
</feature>
<feature type="transmembrane region" description="Helical" evidence="1">
    <location>
        <begin position="190"/>
        <end position="208"/>
    </location>
</feature>
<gene>
    <name evidence="2" type="ORF">Verru16b_02017</name>
</gene>
<dbReference type="OrthoDB" id="447058at2"/>
<keyword evidence="3" id="KW-1185">Reference proteome</keyword>
<keyword evidence="1" id="KW-0812">Transmembrane</keyword>
<feature type="transmembrane region" description="Helical" evidence="1">
    <location>
        <begin position="106"/>
        <end position="125"/>
    </location>
</feature>
<reference evidence="2 3" key="1">
    <citation type="submission" date="2016-06" db="EMBL/GenBank/DDBJ databases">
        <title>Three novel species with peptidoglycan cell walls form the new genus Lacunisphaera gen. nov. in the family Opitutaceae of the verrucomicrobial subdivision 4.</title>
        <authorList>
            <person name="Rast P."/>
            <person name="Gloeckner I."/>
            <person name="Jogler M."/>
            <person name="Boedeker C."/>
            <person name="Jeske O."/>
            <person name="Wiegand S."/>
            <person name="Reinhardt R."/>
            <person name="Schumann P."/>
            <person name="Rohde M."/>
            <person name="Spring S."/>
            <person name="Gloeckner F.O."/>
            <person name="Jogler C."/>
        </authorList>
    </citation>
    <scope>NUCLEOTIDE SEQUENCE [LARGE SCALE GENOMIC DNA]</scope>
    <source>
        <strain evidence="2 3">IG16b</strain>
    </source>
</reference>
<keyword evidence="1" id="KW-1133">Transmembrane helix</keyword>
<feature type="transmembrane region" description="Helical" evidence="1">
    <location>
        <begin position="493"/>
        <end position="513"/>
    </location>
</feature>